<organism evidence="1 2">
    <name type="scientific">Okeania hirsuta</name>
    <dbReference type="NCBI Taxonomy" id="1458930"/>
    <lineage>
        <taxon>Bacteria</taxon>
        <taxon>Bacillati</taxon>
        <taxon>Cyanobacteriota</taxon>
        <taxon>Cyanophyceae</taxon>
        <taxon>Oscillatoriophycideae</taxon>
        <taxon>Oscillatoriales</taxon>
        <taxon>Microcoleaceae</taxon>
        <taxon>Okeania</taxon>
    </lineage>
</organism>
<dbReference type="EMBL" id="RCBY01000062">
    <property type="protein sequence ID" value="RQH43382.1"/>
    <property type="molecule type" value="Genomic_DNA"/>
</dbReference>
<evidence type="ECO:0000313" key="2">
    <source>
        <dbReference type="Proteomes" id="UP000269154"/>
    </source>
</evidence>
<evidence type="ECO:0000313" key="1">
    <source>
        <dbReference type="EMBL" id="RQH43382.1"/>
    </source>
</evidence>
<dbReference type="AlphaFoldDB" id="A0A3N6QKE4"/>
<comment type="caution">
    <text evidence="1">The sequence shown here is derived from an EMBL/GenBank/DDBJ whole genome shotgun (WGS) entry which is preliminary data.</text>
</comment>
<dbReference type="RefSeq" id="WP_124146490.1">
    <property type="nucleotide sequence ID" value="NZ_CAWOKI010000163.1"/>
</dbReference>
<sequence length="66" mass="7476">MFIRQAQFIVLTCIAVFLFILCFEVAHMDRTLAQGNLQKVIICSADNSDRCADVTSGNRLQVKEIR</sequence>
<name>A0A3N6QKE4_9CYAN</name>
<proteinExistence type="predicted"/>
<dbReference type="Proteomes" id="UP000269154">
    <property type="component" value="Unassembled WGS sequence"/>
</dbReference>
<reference evidence="1 2" key="1">
    <citation type="journal article" date="2018" name="ACS Chem. Biol.">
        <title>Ketoreductase domain dysfunction expands chemodiversity: malyngamide biosynthesis in the cyanobacterium Okeania hirsuta.</title>
        <authorList>
            <person name="Moss N.A."/>
            <person name="Leao T."/>
            <person name="Rankin M."/>
            <person name="McCullough T.M."/>
            <person name="Qu P."/>
            <person name="Korobeynikov A."/>
            <person name="Smith J.L."/>
            <person name="Gerwick L."/>
            <person name="Gerwick W.H."/>
        </authorList>
    </citation>
    <scope>NUCLEOTIDE SEQUENCE [LARGE SCALE GENOMIC DNA]</scope>
    <source>
        <strain evidence="1 2">PAB10Feb10-1</strain>
    </source>
</reference>
<keyword evidence="2" id="KW-1185">Reference proteome</keyword>
<accession>A0A3N6QKE4</accession>
<gene>
    <name evidence="1" type="ORF">D5R40_12990</name>
</gene>
<protein>
    <submittedName>
        <fullName evidence="1">Uncharacterized protein</fullName>
    </submittedName>
</protein>